<protein>
    <recommendedName>
        <fullName evidence="3">HTH IS21-type domain-containing protein</fullName>
    </recommendedName>
</protein>
<dbReference type="EMBL" id="JAVIIP010000015">
    <property type="protein sequence ID" value="MDX8540754.1"/>
    <property type="molecule type" value="Genomic_DNA"/>
</dbReference>
<organism evidence="1 2">
    <name type="scientific">Mesorhizobium abyssinicae</name>
    <dbReference type="NCBI Taxonomy" id="1209958"/>
    <lineage>
        <taxon>Bacteria</taxon>
        <taxon>Pseudomonadati</taxon>
        <taxon>Pseudomonadota</taxon>
        <taxon>Alphaproteobacteria</taxon>
        <taxon>Hyphomicrobiales</taxon>
        <taxon>Phyllobacteriaceae</taxon>
        <taxon>Mesorhizobium</taxon>
    </lineage>
</organism>
<accession>A0ABU5AU90</accession>
<name>A0ABU5AU90_9HYPH</name>
<proteinExistence type="predicted"/>
<sequence length="187" mass="21301">MWIVQPVARCFLMQSMMRIATKRRPTKSVGQQRGIDYHAHRQSRQAVFDMVHALRKQGLSFSEIARRTGYGRRSIAKWLTYDEPPDRRRATPKPISPRCFEVYLAVRWKDGILRGRDLFDEIKQRGYIGSFSNLERLLASWRRTDKASNSVARSSASAPAPFKLSAARTLDPATGHVISPVVAVRCA</sequence>
<evidence type="ECO:0008006" key="3">
    <source>
        <dbReference type="Google" id="ProtNLM"/>
    </source>
</evidence>
<dbReference type="Gene3D" id="1.10.10.60">
    <property type="entry name" value="Homeodomain-like"/>
    <property type="match status" value="1"/>
</dbReference>
<gene>
    <name evidence="1" type="ORF">RFM23_24365</name>
</gene>
<comment type="caution">
    <text evidence="1">The sequence shown here is derived from an EMBL/GenBank/DDBJ whole genome shotgun (WGS) entry which is preliminary data.</text>
</comment>
<dbReference type="Proteomes" id="UP001276564">
    <property type="component" value="Unassembled WGS sequence"/>
</dbReference>
<keyword evidence="2" id="KW-1185">Reference proteome</keyword>
<evidence type="ECO:0000313" key="2">
    <source>
        <dbReference type="Proteomes" id="UP001276564"/>
    </source>
</evidence>
<reference evidence="1 2" key="1">
    <citation type="submission" date="2023-08" db="EMBL/GenBank/DDBJ databases">
        <title>Implementing the SeqCode for naming new Mesorhizobium species isolated from Vachellia karroo root nodules.</title>
        <authorList>
            <person name="Van Lill M."/>
        </authorList>
    </citation>
    <scope>NUCLEOTIDE SEQUENCE [LARGE SCALE GENOMIC DNA]</scope>
    <source>
        <strain evidence="1 2">VK4B</strain>
    </source>
</reference>
<evidence type="ECO:0000313" key="1">
    <source>
        <dbReference type="EMBL" id="MDX8540754.1"/>
    </source>
</evidence>